<feature type="region of interest" description="Disordered" evidence="1">
    <location>
        <begin position="214"/>
        <end position="235"/>
    </location>
</feature>
<evidence type="ECO:0000313" key="2">
    <source>
        <dbReference type="EMBL" id="GBE87693.1"/>
    </source>
</evidence>
<evidence type="ECO:0000313" key="3">
    <source>
        <dbReference type="Proteomes" id="UP000287166"/>
    </source>
</evidence>
<protein>
    <submittedName>
        <fullName evidence="2">Uncharacterized protein</fullName>
    </submittedName>
</protein>
<proteinExistence type="predicted"/>
<dbReference type="GeneID" id="38784610"/>
<sequence>MRIPTAHAIWRTFAAPLHSTSTVNTLHHLHSCQCDHHADLPLERQYHAWPTTKHAAPLRAPPPRPSPSHFATARGLTNTRTSQRANPSAAPSPSHNTRTRSQCQHGASPDQNARLHCAYNSACVCTPLHSTSTADTLHHLLSPTRPPRGPPVRTPIPRMSHRKTRALAACAATSILSLTLRDRTQVDHRPDLPFERQGHTSSLAKHAPVLCAQFPPHSHPRFGTMPRQRMPTDMP</sequence>
<keyword evidence="3" id="KW-1185">Reference proteome</keyword>
<accession>A0A401GZV3</accession>
<feature type="region of interest" description="Disordered" evidence="1">
    <location>
        <begin position="53"/>
        <end position="110"/>
    </location>
</feature>
<dbReference type="RefSeq" id="XP_027618606.1">
    <property type="nucleotide sequence ID" value="XM_027762805.1"/>
</dbReference>
<dbReference type="AlphaFoldDB" id="A0A401GZV3"/>
<evidence type="ECO:0000256" key="1">
    <source>
        <dbReference type="SAM" id="MobiDB-lite"/>
    </source>
</evidence>
<name>A0A401GZV3_9APHY</name>
<gene>
    <name evidence="2" type="ORF">SCP_1103700</name>
</gene>
<organism evidence="2 3">
    <name type="scientific">Sparassis crispa</name>
    <dbReference type="NCBI Taxonomy" id="139825"/>
    <lineage>
        <taxon>Eukaryota</taxon>
        <taxon>Fungi</taxon>
        <taxon>Dikarya</taxon>
        <taxon>Basidiomycota</taxon>
        <taxon>Agaricomycotina</taxon>
        <taxon>Agaricomycetes</taxon>
        <taxon>Polyporales</taxon>
        <taxon>Sparassidaceae</taxon>
        <taxon>Sparassis</taxon>
    </lineage>
</organism>
<dbReference type="EMBL" id="BFAD01000011">
    <property type="protein sequence ID" value="GBE87693.1"/>
    <property type="molecule type" value="Genomic_DNA"/>
</dbReference>
<reference evidence="2 3" key="1">
    <citation type="journal article" date="2018" name="Sci. Rep.">
        <title>Genome sequence of the cauliflower mushroom Sparassis crispa (Hanabiratake) and its association with beneficial usage.</title>
        <authorList>
            <person name="Kiyama R."/>
            <person name="Furutani Y."/>
            <person name="Kawaguchi K."/>
            <person name="Nakanishi T."/>
        </authorList>
    </citation>
    <scope>NUCLEOTIDE SEQUENCE [LARGE SCALE GENOMIC DNA]</scope>
</reference>
<comment type="caution">
    <text evidence="2">The sequence shown here is derived from an EMBL/GenBank/DDBJ whole genome shotgun (WGS) entry which is preliminary data.</text>
</comment>
<feature type="compositionally biased region" description="Polar residues" evidence="1">
    <location>
        <begin position="75"/>
        <end position="110"/>
    </location>
</feature>
<dbReference type="InParanoid" id="A0A401GZV3"/>
<dbReference type="Proteomes" id="UP000287166">
    <property type="component" value="Unassembled WGS sequence"/>
</dbReference>